<reference evidence="2 3" key="1">
    <citation type="submission" date="2016-10" db="EMBL/GenBank/DDBJ databases">
        <authorList>
            <person name="de Groot N.N."/>
        </authorList>
    </citation>
    <scope>NUCLEOTIDE SEQUENCE [LARGE SCALE GENOMIC DNA]</scope>
    <source>
        <strain evidence="2 3">CGMCC 1.5058</strain>
    </source>
</reference>
<evidence type="ECO:0000313" key="3">
    <source>
        <dbReference type="Proteomes" id="UP000183255"/>
    </source>
</evidence>
<feature type="transmembrane region" description="Helical" evidence="1">
    <location>
        <begin position="6"/>
        <end position="29"/>
    </location>
</feature>
<organism evidence="2 3">
    <name type="scientific">Proteiniclasticum ruminis</name>
    <dbReference type="NCBI Taxonomy" id="398199"/>
    <lineage>
        <taxon>Bacteria</taxon>
        <taxon>Bacillati</taxon>
        <taxon>Bacillota</taxon>
        <taxon>Clostridia</taxon>
        <taxon>Eubacteriales</taxon>
        <taxon>Clostridiaceae</taxon>
        <taxon>Proteiniclasticum</taxon>
    </lineage>
</organism>
<dbReference type="RefSeq" id="WP_143004621.1">
    <property type="nucleotide sequence ID" value="NZ_DAMANS010000061.1"/>
</dbReference>
<proteinExistence type="predicted"/>
<evidence type="ECO:0000256" key="1">
    <source>
        <dbReference type="SAM" id="Phobius"/>
    </source>
</evidence>
<name>A0A1G8NEA7_9CLOT</name>
<feature type="transmembrane region" description="Helical" evidence="1">
    <location>
        <begin position="36"/>
        <end position="55"/>
    </location>
</feature>
<accession>A0A1G8NEA7</accession>
<dbReference type="AlphaFoldDB" id="A0A1G8NEA7"/>
<feature type="transmembrane region" description="Helical" evidence="1">
    <location>
        <begin position="61"/>
        <end position="79"/>
    </location>
</feature>
<keyword evidence="1" id="KW-1133">Transmembrane helix</keyword>
<dbReference type="Proteomes" id="UP000183255">
    <property type="component" value="Unassembled WGS sequence"/>
</dbReference>
<gene>
    <name evidence="2" type="ORF">SAMN05421804_104175</name>
</gene>
<keyword evidence="1" id="KW-0812">Transmembrane</keyword>
<protein>
    <submittedName>
        <fullName evidence="2">Uncharacterized protein</fullName>
    </submittedName>
</protein>
<evidence type="ECO:0000313" key="2">
    <source>
        <dbReference type="EMBL" id="SDI78397.1"/>
    </source>
</evidence>
<sequence length="127" mass="14596">MNWNNLLMVFALSIGIFVVYSMANLYFLSKIKINKWIVLVLGLFFLFIGLIVPAYTDNKFLNYLPTGIFVFLFLWYADLSGLSKIGVPKEKAQNTQVIKPKAKPNKLKYADEKDIIRDNGKGKKKKK</sequence>
<keyword evidence="1" id="KW-0472">Membrane</keyword>
<dbReference type="EMBL" id="FNDZ01000004">
    <property type="protein sequence ID" value="SDI78397.1"/>
    <property type="molecule type" value="Genomic_DNA"/>
</dbReference>